<name>A0A091CRC8_FUKDA</name>
<organism evidence="3 4">
    <name type="scientific">Fukomys damarensis</name>
    <name type="common">Damaraland mole rat</name>
    <name type="synonym">Cryptomys damarensis</name>
    <dbReference type="NCBI Taxonomy" id="885580"/>
    <lineage>
        <taxon>Eukaryota</taxon>
        <taxon>Metazoa</taxon>
        <taxon>Chordata</taxon>
        <taxon>Craniata</taxon>
        <taxon>Vertebrata</taxon>
        <taxon>Euteleostomi</taxon>
        <taxon>Mammalia</taxon>
        <taxon>Eutheria</taxon>
        <taxon>Euarchontoglires</taxon>
        <taxon>Glires</taxon>
        <taxon>Rodentia</taxon>
        <taxon>Hystricomorpha</taxon>
        <taxon>Bathyergidae</taxon>
        <taxon>Fukomys</taxon>
    </lineage>
</organism>
<reference evidence="3 4" key="1">
    <citation type="submission" date="2013-11" db="EMBL/GenBank/DDBJ databases">
        <title>The Damaraland mole rat (Fukomys damarensis) genome and evolution of African mole rats.</title>
        <authorList>
            <person name="Gladyshev V.N."/>
            <person name="Fang X."/>
        </authorList>
    </citation>
    <scope>NUCLEOTIDE SEQUENCE [LARGE SCALE GENOMIC DNA]</scope>
    <source>
        <tissue evidence="3">Liver</tissue>
    </source>
</reference>
<keyword evidence="2" id="KW-0732">Signal</keyword>
<feature type="compositionally biased region" description="Acidic residues" evidence="1">
    <location>
        <begin position="61"/>
        <end position="73"/>
    </location>
</feature>
<dbReference type="AlphaFoldDB" id="A0A091CRC8"/>
<sequence length="99" mass="11119">MRENVSLLAVLAIATCLPRNRSSVDEQTEECLRRLETARDQSAEVVALEEGETLERACEQEEKEEEEEEEEEAGGGMASAWDEEELAPGRCKMEVPTDF</sequence>
<evidence type="ECO:0000313" key="3">
    <source>
        <dbReference type="EMBL" id="KFO20338.1"/>
    </source>
</evidence>
<protein>
    <recommendedName>
        <fullName evidence="5">Secreted protein</fullName>
    </recommendedName>
</protein>
<accession>A0A091CRC8</accession>
<dbReference type="EMBL" id="KN124795">
    <property type="protein sequence ID" value="KFO20338.1"/>
    <property type="molecule type" value="Genomic_DNA"/>
</dbReference>
<evidence type="ECO:0000256" key="2">
    <source>
        <dbReference type="SAM" id="SignalP"/>
    </source>
</evidence>
<gene>
    <name evidence="3" type="ORF">H920_18283</name>
</gene>
<evidence type="ECO:0008006" key="5">
    <source>
        <dbReference type="Google" id="ProtNLM"/>
    </source>
</evidence>
<feature type="region of interest" description="Disordered" evidence="1">
    <location>
        <begin position="55"/>
        <end position="99"/>
    </location>
</feature>
<feature type="signal peptide" evidence="2">
    <location>
        <begin position="1"/>
        <end position="22"/>
    </location>
</feature>
<evidence type="ECO:0000313" key="4">
    <source>
        <dbReference type="Proteomes" id="UP000028990"/>
    </source>
</evidence>
<keyword evidence="4" id="KW-1185">Reference proteome</keyword>
<feature type="chain" id="PRO_5001872449" description="Secreted protein" evidence="2">
    <location>
        <begin position="23"/>
        <end position="99"/>
    </location>
</feature>
<proteinExistence type="predicted"/>
<dbReference type="Proteomes" id="UP000028990">
    <property type="component" value="Unassembled WGS sequence"/>
</dbReference>
<evidence type="ECO:0000256" key="1">
    <source>
        <dbReference type="SAM" id="MobiDB-lite"/>
    </source>
</evidence>